<keyword evidence="3 5" id="KW-0456">Lyase</keyword>
<dbReference type="PANTHER" id="PTHR30502">
    <property type="entry name" value="2-KETO-3-DEOXY-L-RHAMNONATE ALDOLASE"/>
    <property type="match status" value="1"/>
</dbReference>
<gene>
    <name evidence="5" type="primary">hpcH_3</name>
    <name evidence="5" type="ORF">SDC9_52422</name>
</gene>
<proteinExistence type="inferred from homology"/>
<dbReference type="GO" id="GO:0016832">
    <property type="term" value="F:aldehyde-lyase activity"/>
    <property type="evidence" value="ECO:0007669"/>
    <property type="project" value="TreeGrafter"/>
</dbReference>
<dbReference type="EC" id="4.1.2.52" evidence="5"/>
<dbReference type="InterPro" id="IPR050251">
    <property type="entry name" value="HpcH-HpaI_aldolase"/>
</dbReference>
<dbReference type="InterPro" id="IPR015813">
    <property type="entry name" value="Pyrv/PenolPyrv_kinase-like_dom"/>
</dbReference>
<feature type="domain" description="HpcH/HpaI aldolase/citrate lyase" evidence="4">
    <location>
        <begin position="16"/>
        <end position="243"/>
    </location>
</feature>
<evidence type="ECO:0000256" key="2">
    <source>
        <dbReference type="ARBA" id="ARBA00022723"/>
    </source>
</evidence>
<comment type="caution">
    <text evidence="5">The sequence shown here is derived from an EMBL/GenBank/DDBJ whole genome shotgun (WGS) entry which is preliminary data.</text>
</comment>
<organism evidence="5">
    <name type="scientific">bioreactor metagenome</name>
    <dbReference type="NCBI Taxonomy" id="1076179"/>
    <lineage>
        <taxon>unclassified sequences</taxon>
        <taxon>metagenomes</taxon>
        <taxon>ecological metagenomes</taxon>
    </lineage>
</organism>
<accession>A0A644WQE1</accession>
<dbReference type="PANTHER" id="PTHR30502:SF0">
    <property type="entry name" value="PHOSPHOENOLPYRUVATE CARBOXYLASE FAMILY PROTEIN"/>
    <property type="match status" value="1"/>
</dbReference>
<dbReference type="Gene3D" id="3.20.20.60">
    <property type="entry name" value="Phosphoenolpyruvate-binding domains"/>
    <property type="match status" value="1"/>
</dbReference>
<dbReference type="EMBL" id="VSSQ01001200">
    <property type="protein sequence ID" value="MPM06126.1"/>
    <property type="molecule type" value="Genomic_DNA"/>
</dbReference>
<evidence type="ECO:0000259" key="4">
    <source>
        <dbReference type="Pfam" id="PF03328"/>
    </source>
</evidence>
<dbReference type="InterPro" id="IPR040442">
    <property type="entry name" value="Pyrv_kinase-like_dom_sf"/>
</dbReference>
<evidence type="ECO:0000256" key="1">
    <source>
        <dbReference type="ARBA" id="ARBA00005568"/>
    </source>
</evidence>
<dbReference type="InterPro" id="IPR005000">
    <property type="entry name" value="Aldolase/citrate-lyase_domain"/>
</dbReference>
<dbReference type="SUPFAM" id="SSF51621">
    <property type="entry name" value="Phosphoenolpyruvate/pyruvate domain"/>
    <property type="match status" value="1"/>
</dbReference>
<sequence>MKTLKEKFQSCDLITGMHICLSDPAVTELCANIGYDFLWVETEHSPMDYQNVLMNLIAAKAGGTPAIVRIPWNDAVLAKRVLEMGPDGIIFPMVSSKEECDRAIAATLYPPLGNRGFGPQRAVGYGLKSADEYVKKTSLDMIRIIQVETEHCIEYELDKMLDNPWIDCVMLGPCDLAASIGRLPDITCSESVRLQDKALSKIRKAGKSAGTSIGSTDQRWIRSWFDRGANVISCGTETAHIINGARNTLQMIKGELLTSDEGGMV</sequence>
<evidence type="ECO:0000256" key="3">
    <source>
        <dbReference type="ARBA" id="ARBA00023239"/>
    </source>
</evidence>
<evidence type="ECO:0000313" key="5">
    <source>
        <dbReference type="EMBL" id="MPM06126.1"/>
    </source>
</evidence>
<dbReference type="GO" id="GO:0046872">
    <property type="term" value="F:metal ion binding"/>
    <property type="evidence" value="ECO:0007669"/>
    <property type="project" value="UniProtKB-KW"/>
</dbReference>
<dbReference type="GO" id="GO:0005737">
    <property type="term" value="C:cytoplasm"/>
    <property type="evidence" value="ECO:0007669"/>
    <property type="project" value="TreeGrafter"/>
</dbReference>
<dbReference type="AlphaFoldDB" id="A0A644WQE1"/>
<reference evidence="5" key="1">
    <citation type="submission" date="2019-08" db="EMBL/GenBank/DDBJ databases">
        <authorList>
            <person name="Kucharzyk K."/>
            <person name="Murdoch R.W."/>
            <person name="Higgins S."/>
            <person name="Loffler F."/>
        </authorList>
    </citation>
    <scope>NUCLEOTIDE SEQUENCE</scope>
</reference>
<dbReference type="Pfam" id="PF03328">
    <property type="entry name" value="HpcH_HpaI"/>
    <property type="match status" value="1"/>
</dbReference>
<protein>
    <submittedName>
        <fullName evidence="5">4-hydroxy-2-oxo-heptane-1,7-dioate aldolase</fullName>
        <ecNumber evidence="5">4.1.2.52</ecNumber>
    </submittedName>
</protein>
<comment type="similarity">
    <text evidence="1">Belongs to the HpcH/HpaI aldolase family.</text>
</comment>
<keyword evidence="2" id="KW-0479">Metal-binding</keyword>
<name>A0A644WQE1_9ZZZZ</name>